<accession>A0A212F2N4</accession>
<evidence type="ECO:0000313" key="1">
    <source>
        <dbReference type="EMBL" id="OWR47994.1"/>
    </source>
</evidence>
<evidence type="ECO:0000313" key="2">
    <source>
        <dbReference type="Proteomes" id="UP000007151"/>
    </source>
</evidence>
<gene>
    <name evidence="1" type="ORF">KGM_211755</name>
</gene>
<proteinExistence type="predicted"/>
<dbReference type="Proteomes" id="UP000007151">
    <property type="component" value="Unassembled WGS sequence"/>
</dbReference>
<name>A0A212F2N4_DANPL</name>
<dbReference type="OrthoDB" id="7488768at2759"/>
<keyword evidence="2" id="KW-1185">Reference proteome</keyword>
<dbReference type="EMBL" id="AGBW02010714">
    <property type="protein sequence ID" value="OWR47994.1"/>
    <property type="molecule type" value="Genomic_DNA"/>
</dbReference>
<organism evidence="1 2">
    <name type="scientific">Danaus plexippus plexippus</name>
    <dbReference type="NCBI Taxonomy" id="278856"/>
    <lineage>
        <taxon>Eukaryota</taxon>
        <taxon>Metazoa</taxon>
        <taxon>Ecdysozoa</taxon>
        <taxon>Arthropoda</taxon>
        <taxon>Hexapoda</taxon>
        <taxon>Insecta</taxon>
        <taxon>Pterygota</taxon>
        <taxon>Neoptera</taxon>
        <taxon>Endopterygota</taxon>
        <taxon>Lepidoptera</taxon>
        <taxon>Glossata</taxon>
        <taxon>Ditrysia</taxon>
        <taxon>Papilionoidea</taxon>
        <taxon>Nymphalidae</taxon>
        <taxon>Danainae</taxon>
        <taxon>Danaini</taxon>
        <taxon>Danaina</taxon>
        <taxon>Danaus</taxon>
        <taxon>Danaus</taxon>
    </lineage>
</organism>
<protein>
    <submittedName>
        <fullName evidence="1">Uncharacterized protein</fullName>
    </submittedName>
</protein>
<comment type="caution">
    <text evidence="1">The sequence shown here is derived from an EMBL/GenBank/DDBJ whole genome shotgun (WGS) entry which is preliminary data.</text>
</comment>
<dbReference type="KEGG" id="dpl:KGM_211755"/>
<dbReference type="AlphaFoldDB" id="A0A212F2N4"/>
<sequence>MLSSYIHITILFGLLFNGIHSYVLLQVRKTDNQSNVDALIHKAVPSKQFQKIANTARKQFKNYKQFKIKSDPNDKELESVIFAIKTNADVKRRHNGPEYAMVFDDLKKKFLDFFNLPDKNDIPNLRAKLQKYDIKPQLVNFRDGNGKPSLMYEVEAKSVLDTIKDTITSKKFNKIANKLAQKAGLILRTLNEELNKN</sequence>
<dbReference type="eggNOG" id="ENOG502T7TA">
    <property type="taxonomic scope" value="Eukaryota"/>
</dbReference>
<reference evidence="1 2" key="1">
    <citation type="journal article" date="2011" name="Cell">
        <title>The monarch butterfly genome yields insights into long-distance migration.</title>
        <authorList>
            <person name="Zhan S."/>
            <person name="Merlin C."/>
            <person name="Boore J.L."/>
            <person name="Reppert S.M."/>
        </authorList>
    </citation>
    <scope>NUCLEOTIDE SEQUENCE [LARGE SCALE GENOMIC DNA]</scope>
    <source>
        <strain evidence="1">F-2</strain>
    </source>
</reference>